<dbReference type="Pfam" id="PF01547">
    <property type="entry name" value="SBP_bac_1"/>
    <property type="match status" value="1"/>
</dbReference>
<dbReference type="GO" id="GO:1901982">
    <property type="term" value="F:maltose binding"/>
    <property type="evidence" value="ECO:0007669"/>
    <property type="project" value="TreeGrafter"/>
</dbReference>
<comment type="caution">
    <text evidence="4">The sequence shown here is derived from an EMBL/GenBank/DDBJ whole genome shotgun (WGS) entry which is preliminary data.</text>
</comment>
<organism evidence="4">
    <name type="scientific">marine sediment metagenome</name>
    <dbReference type="NCBI Taxonomy" id="412755"/>
    <lineage>
        <taxon>unclassified sequences</taxon>
        <taxon>metagenomes</taxon>
        <taxon>ecological metagenomes</taxon>
    </lineage>
</organism>
<dbReference type="AlphaFoldDB" id="X1VHN1"/>
<sequence length="226" mass="25669">MACEARKGPDIICSGHEDIPGYAQSGYIMAIADSVSEVKAMAPEFDDVIESLWGIMTWNGKIWAIPQDAECRPMFYSKSKLKELGWSDAKIKALPDKIKNGEYTLDDMIATCQEAIDKGVVEPEYGYWHRPKPGGDFIQYYVAHGGRIYDAKTDKLVIVKDALIDWYKFQRKCVTSGVTPENFIGTEWSIWHENVSHNKALFWNGGIWQWAEWAALYVDDMGRGEL</sequence>
<dbReference type="GO" id="GO:0015768">
    <property type="term" value="P:maltose transport"/>
    <property type="evidence" value="ECO:0007669"/>
    <property type="project" value="TreeGrafter"/>
</dbReference>
<dbReference type="GO" id="GO:0042956">
    <property type="term" value="P:maltodextrin transmembrane transport"/>
    <property type="evidence" value="ECO:0007669"/>
    <property type="project" value="TreeGrafter"/>
</dbReference>
<dbReference type="Gene3D" id="3.40.190.10">
    <property type="entry name" value="Periplasmic binding protein-like II"/>
    <property type="match status" value="1"/>
</dbReference>
<dbReference type="SUPFAM" id="SSF53850">
    <property type="entry name" value="Periplasmic binding protein-like II"/>
    <property type="match status" value="1"/>
</dbReference>
<keyword evidence="2" id="KW-0813">Transport</keyword>
<reference evidence="4" key="1">
    <citation type="journal article" date="2014" name="Front. Microbiol.">
        <title>High frequency of phylogenetically diverse reductive dehalogenase-homologous genes in deep subseafloor sedimentary metagenomes.</title>
        <authorList>
            <person name="Kawai M."/>
            <person name="Futagami T."/>
            <person name="Toyoda A."/>
            <person name="Takaki Y."/>
            <person name="Nishi S."/>
            <person name="Hori S."/>
            <person name="Arai W."/>
            <person name="Tsubouchi T."/>
            <person name="Morono Y."/>
            <person name="Uchiyama I."/>
            <person name="Ito T."/>
            <person name="Fujiyama A."/>
            <person name="Inagaki F."/>
            <person name="Takami H."/>
        </authorList>
    </citation>
    <scope>NUCLEOTIDE SEQUENCE</scope>
    <source>
        <strain evidence="4">Expedition CK06-06</strain>
    </source>
</reference>
<evidence type="ECO:0000256" key="3">
    <source>
        <dbReference type="ARBA" id="ARBA00022729"/>
    </source>
</evidence>
<name>X1VHN1_9ZZZZ</name>
<gene>
    <name evidence="4" type="ORF">S12H4_54867</name>
</gene>
<feature type="non-terminal residue" evidence="4">
    <location>
        <position position="226"/>
    </location>
</feature>
<evidence type="ECO:0000256" key="2">
    <source>
        <dbReference type="ARBA" id="ARBA00022448"/>
    </source>
</evidence>
<dbReference type="PANTHER" id="PTHR30061">
    <property type="entry name" value="MALTOSE-BINDING PERIPLASMIC PROTEIN"/>
    <property type="match status" value="1"/>
</dbReference>
<protein>
    <submittedName>
        <fullName evidence="4">Uncharacterized protein</fullName>
    </submittedName>
</protein>
<accession>X1VHN1</accession>
<dbReference type="InterPro" id="IPR006059">
    <property type="entry name" value="SBP"/>
</dbReference>
<comment type="similarity">
    <text evidence="1">Belongs to the bacterial solute-binding protein 1 family.</text>
</comment>
<proteinExistence type="inferred from homology"/>
<dbReference type="PANTHER" id="PTHR30061:SF50">
    <property type="entry name" value="MALTOSE_MALTODEXTRIN-BINDING PERIPLASMIC PROTEIN"/>
    <property type="match status" value="1"/>
</dbReference>
<evidence type="ECO:0000256" key="1">
    <source>
        <dbReference type="ARBA" id="ARBA00008520"/>
    </source>
</evidence>
<keyword evidence="3" id="KW-0732">Signal</keyword>
<evidence type="ECO:0000313" key="4">
    <source>
        <dbReference type="EMBL" id="GAJ17962.1"/>
    </source>
</evidence>
<dbReference type="GO" id="GO:0055052">
    <property type="term" value="C:ATP-binding cassette (ABC) transporter complex, substrate-binding subunit-containing"/>
    <property type="evidence" value="ECO:0007669"/>
    <property type="project" value="TreeGrafter"/>
</dbReference>
<dbReference type="EMBL" id="BARW01035126">
    <property type="protein sequence ID" value="GAJ17962.1"/>
    <property type="molecule type" value="Genomic_DNA"/>
</dbReference>